<organism evidence="2 3">
    <name type="scientific">Pseudonocardia adelaidensis</name>
    <dbReference type="NCBI Taxonomy" id="648754"/>
    <lineage>
        <taxon>Bacteria</taxon>
        <taxon>Bacillati</taxon>
        <taxon>Actinomycetota</taxon>
        <taxon>Actinomycetes</taxon>
        <taxon>Pseudonocardiales</taxon>
        <taxon>Pseudonocardiaceae</taxon>
        <taxon>Pseudonocardia</taxon>
    </lineage>
</organism>
<evidence type="ECO:0000313" key="3">
    <source>
        <dbReference type="Proteomes" id="UP001500804"/>
    </source>
</evidence>
<gene>
    <name evidence="2" type="ORF">GCM10023320_39000</name>
</gene>
<proteinExistence type="predicted"/>
<comment type="caution">
    <text evidence="2">The sequence shown here is derived from an EMBL/GenBank/DDBJ whole genome shotgun (WGS) entry which is preliminary data.</text>
</comment>
<accession>A0ABP9NRF1</accession>
<protein>
    <submittedName>
        <fullName evidence="2">Uncharacterized protein</fullName>
    </submittedName>
</protein>
<dbReference type="RefSeq" id="WP_345606602.1">
    <property type="nucleotide sequence ID" value="NZ_BAABJO010000013.1"/>
</dbReference>
<feature type="transmembrane region" description="Helical" evidence="1">
    <location>
        <begin position="20"/>
        <end position="38"/>
    </location>
</feature>
<keyword evidence="1" id="KW-0812">Transmembrane</keyword>
<reference evidence="3" key="1">
    <citation type="journal article" date="2019" name="Int. J. Syst. Evol. Microbiol.">
        <title>The Global Catalogue of Microorganisms (GCM) 10K type strain sequencing project: providing services to taxonomists for standard genome sequencing and annotation.</title>
        <authorList>
            <consortium name="The Broad Institute Genomics Platform"/>
            <consortium name="The Broad Institute Genome Sequencing Center for Infectious Disease"/>
            <person name="Wu L."/>
            <person name="Ma J."/>
        </authorList>
    </citation>
    <scope>NUCLEOTIDE SEQUENCE [LARGE SCALE GENOMIC DNA]</scope>
    <source>
        <strain evidence="3">JCM 18302</strain>
    </source>
</reference>
<sequence>MPSLPAAAASVPAELSGATLLTIVGLGLLAAWAVSLLLHPYTACGSCKGTPRSYGAIATRSFRLWPGCGGTGRQLRAGARIWPQNRS</sequence>
<dbReference type="Proteomes" id="UP001500804">
    <property type="component" value="Unassembled WGS sequence"/>
</dbReference>
<name>A0ABP9NRF1_9PSEU</name>
<evidence type="ECO:0000313" key="2">
    <source>
        <dbReference type="EMBL" id="GAA5125040.1"/>
    </source>
</evidence>
<keyword evidence="1" id="KW-0472">Membrane</keyword>
<evidence type="ECO:0000256" key="1">
    <source>
        <dbReference type="SAM" id="Phobius"/>
    </source>
</evidence>
<keyword evidence="3" id="KW-1185">Reference proteome</keyword>
<keyword evidence="1" id="KW-1133">Transmembrane helix</keyword>
<dbReference type="EMBL" id="BAABJO010000013">
    <property type="protein sequence ID" value="GAA5125040.1"/>
    <property type="molecule type" value="Genomic_DNA"/>
</dbReference>